<keyword evidence="1" id="KW-0732">Signal</keyword>
<organism evidence="2 3">
    <name type="scientific">Paraburkholderia humisilvae</name>
    <dbReference type="NCBI Taxonomy" id="627669"/>
    <lineage>
        <taxon>Bacteria</taxon>
        <taxon>Pseudomonadati</taxon>
        <taxon>Pseudomonadota</taxon>
        <taxon>Betaproteobacteria</taxon>
        <taxon>Burkholderiales</taxon>
        <taxon>Burkholderiaceae</taxon>
        <taxon>Paraburkholderia</taxon>
    </lineage>
</organism>
<dbReference type="InterPro" id="IPR025421">
    <property type="entry name" value="DUF4148"/>
</dbReference>
<protein>
    <recommendedName>
        <fullName evidence="4">DUF4148 domain-containing protein</fullName>
    </recommendedName>
</protein>
<gene>
    <name evidence="2" type="ORF">LMG29542_04378</name>
</gene>
<reference evidence="2 3" key="1">
    <citation type="submission" date="2020-04" db="EMBL/GenBank/DDBJ databases">
        <authorList>
            <person name="De Canck E."/>
        </authorList>
    </citation>
    <scope>NUCLEOTIDE SEQUENCE [LARGE SCALE GENOMIC DNA]</scope>
    <source>
        <strain evidence="2 3">LMG 29542</strain>
    </source>
</reference>
<evidence type="ECO:0008006" key="4">
    <source>
        <dbReference type="Google" id="ProtNLM"/>
    </source>
</evidence>
<dbReference type="Pfam" id="PF13663">
    <property type="entry name" value="DUF4148"/>
    <property type="match status" value="1"/>
</dbReference>
<evidence type="ECO:0000313" key="2">
    <source>
        <dbReference type="EMBL" id="CAB3762509.1"/>
    </source>
</evidence>
<accession>A0A6J5E7M0</accession>
<feature type="chain" id="PRO_5026737422" description="DUF4148 domain-containing protein" evidence="1">
    <location>
        <begin position="29"/>
        <end position="93"/>
    </location>
</feature>
<evidence type="ECO:0000313" key="3">
    <source>
        <dbReference type="Proteomes" id="UP000494363"/>
    </source>
</evidence>
<dbReference type="AlphaFoldDB" id="A0A6J5E7M0"/>
<dbReference type="RefSeq" id="WP_175228523.1">
    <property type="nucleotide sequence ID" value="NZ_CADIKH010000020.1"/>
</dbReference>
<dbReference type="EMBL" id="CADIKH010000020">
    <property type="protein sequence ID" value="CAB3762509.1"/>
    <property type="molecule type" value="Genomic_DNA"/>
</dbReference>
<dbReference type="Proteomes" id="UP000494363">
    <property type="component" value="Unassembled WGS sequence"/>
</dbReference>
<evidence type="ECO:0000256" key="1">
    <source>
        <dbReference type="SAM" id="SignalP"/>
    </source>
</evidence>
<keyword evidence="3" id="KW-1185">Reference proteome</keyword>
<sequence length="93" mass="9638">MKNIRLVTTVSVCALAIAATSFSMSAHAQSSETTRARVNAELAQLQSAGYIGEKVTYPNRLQATQARIQALNAAQSNNAAGGYGSAPRGSAPQ</sequence>
<proteinExistence type="predicted"/>
<name>A0A6J5E7M0_9BURK</name>
<feature type="signal peptide" evidence="1">
    <location>
        <begin position="1"/>
        <end position="28"/>
    </location>
</feature>